<dbReference type="AlphaFoldDB" id="A6FYQ2"/>
<sequence length="50" mass="5391">MLVIAMYDEALLELLTLAEARARAEGAATQAEVAQARAELAPRLQAPRAR</sequence>
<keyword evidence="2" id="KW-1185">Reference proteome</keyword>
<protein>
    <submittedName>
        <fullName evidence="1">Uncharacterized protein</fullName>
    </submittedName>
</protein>
<dbReference type="Proteomes" id="UP000005801">
    <property type="component" value="Unassembled WGS sequence"/>
</dbReference>
<dbReference type="EMBL" id="ABCS01000004">
    <property type="protein sequence ID" value="EDM81324.1"/>
    <property type="molecule type" value="Genomic_DNA"/>
</dbReference>
<accession>A6FYQ2</accession>
<organism evidence="1 2">
    <name type="scientific">Plesiocystis pacifica SIR-1</name>
    <dbReference type="NCBI Taxonomy" id="391625"/>
    <lineage>
        <taxon>Bacteria</taxon>
        <taxon>Pseudomonadati</taxon>
        <taxon>Myxococcota</taxon>
        <taxon>Polyangia</taxon>
        <taxon>Nannocystales</taxon>
        <taxon>Nannocystaceae</taxon>
        <taxon>Plesiocystis</taxon>
    </lineage>
</organism>
<proteinExistence type="predicted"/>
<comment type="caution">
    <text evidence="1">The sequence shown here is derived from an EMBL/GenBank/DDBJ whole genome shotgun (WGS) entry which is preliminary data.</text>
</comment>
<reference evidence="1 2" key="1">
    <citation type="submission" date="2007-06" db="EMBL/GenBank/DDBJ databases">
        <authorList>
            <person name="Shimkets L."/>
            <person name="Ferriera S."/>
            <person name="Johnson J."/>
            <person name="Kravitz S."/>
            <person name="Beeson K."/>
            <person name="Sutton G."/>
            <person name="Rogers Y.-H."/>
            <person name="Friedman R."/>
            <person name="Frazier M."/>
            <person name="Venter J.C."/>
        </authorList>
    </citation>
    <scope>NUCLEOTIDE SEQUENCE [LARGE SCALE GENOMIC DNA]</scope>
    <source>
        <strain evidence="1 2">SIR-1</strain>
    </source>
</reference>
<gene>
    <name evidence="1" type="ORF">PPSIR1_40610</name>
</gene>
<name>A6FYQ2_9BACT</name>
<evidence type="ECO:0000313" key="2">
    <source>
        <dbReference type="Proteomes" id="UP000005801"/>
    </source>
</evidence>
<evidence type="ECO:0000313" key="1">
    <source>
        <dbReference type="EMBL" id="EDM81324.1"/>
    </source>
</evidence>